<gene>
    <name evidence="1" type="ORF">GCM10009093_25520</name>
</gene>
<protein>
    <submittedName>
        <fullName evidence="1">Uncharacterized protein</fullName>
    </submittedName>
</protein>
<evidence type="ECO:0000313" key="1">
    <source>
        <dbReference type="EMBL" id="GAA0397783.1"/>
    </source>
</evidence>
<proteinExistence type="predicted"/>
<keyword evidence="2" id="KW-1185">Reference proteome</keyword>
<evidence type="ECO:0000313" key="2">
    <source>
        <dbReference type="Proteomes" id="UP001500791"/>
    </source>
</evidence>
<sequence length="77" mass="8507">MAEIASEQLNRYRVMATGHPTRIVVEPTLEAAAVSYIEDFVTSPPVPELKLWVTDIEDGNQHCFLLDTDSGDLKACS</sequence>
<dbReference type="InterPro" id="IPR046005">
    <property type="entry name" value="DUF5961"/>
</dbReference>
<reference evidence="2" key="1">
    <citation type="journal article" date="2019" name="Int. J. Syst. Evol. Microbiol.">
        <title>The Global Catalogue of Microorganisms (GCM) 10K type strain sequencing project: providing services to taxonomists for standard genome sequencing and annotation.</title>
        <authorList>
            <consortium name="The Broad Institute Genomics Platform"/>
            <consortium name="The Broad Institute Genome Sequencing Center for Infectious Disease"/>
            <person name="Wu L."/>
            <person name="Ma J."/>
        </authorList>
    </citation>
    <scope>NUCLEOTIDE SEQUENCE [LARGE SCALE GENOMIC DNA]</scope>
    <source>
        <strain evidence="2">JCM 13476</strain>
    </source>
</reference>
<accession>A0ABP3ICH5</accession>
<dbReference type="Pfam" id="PF19386">
    <property type="entry name" value="DUF5961"/>
    <property type="match status" value="1"/>
</dbReference>
<comment type="caution">
    <text evidence="1">The sequence shown here is derived from an EMBL/GenBank/DDBJ whole genome shotgun (WGS) entry which is preliminary data.</text>
</comment>
<name>A0ABP3ICH5_9CAUL</name>
<dbReference type="RefSeq" id="WP_167178288.1">
    <property type="nucleotide sequence ID" value="NZ_BAAAEJ010000009.1"/>
</dbReference>
<dbReference type="Proteomes" id="UP001500791">
    <property type="component" value="Unassembled WGS sequence"/>
</dbReference>
<organism evidence="1 2">
    <name type="scientific">Brevundimonas terrae</name>
    <dbReference type="NCBI Taxonomy" id="363631"/>
    <lineage>
        <taxon>Bacteria</taxon>
        <taxon>Pseudomonadati</taxon>
        <taxon>Pseudomonadota</taxon>
        <taxon>Alphaproteobacteria</taxon>
        <taxon>Caulobacterales</taxon>
        <taxon>Caulobacteraceae</taxon>
        <taxon>Brevundimonas</taxon>
    </lineage>
</organism>
<dbReference type="EMBL" id="BAAAEJ010000009">
    <property type="protein sequence ID" value="GAA0397783.1"/>
    <property type="molecule type" value="Genomic_DNA"/>
</dbReference>